<proteinExistence type="inferred from homology"/>
<evidence type="ECO:0000256" key="7">
    <source>
        <dbReference type="HAMAP-Rule" id="MF_00100"/>
    </source>
</evidence>
<dbReference type="GO" id="GO:0005829">
    <property type="term" value="C:cytosol"/>
    <property type="evidence" value="ECO:0007669"/>
    <property type="project" value="TreeGrafter"/>
</dbReference>
<evidence type="ECO:0000256" key="6">
    <source>
        <dbReference type="ARBA" id="ARBA00023134"/>
    </source>
</evidence>
<dbReference type="InterPro" id="IPR000178">
    <property type="entry name" value="TF_IF2_bacterial-like"/>
</dbReference>
<dbReference type="SUPFAM" id="SSF52540">
    <property type="entry name" value="P-loop containing nucleoside triphosphate hydrolases"/>
    <property type="match status" value="1"/>
</dbReference>
<dbReference type="GO" id="GO:0003924">
    <property type="term" value="F:GTPase activity"/>
    <property type="evidence" value="ECO:0007669"/>
    <property type="project" value="UniProtKB-UniRule"/>
</dbReference>
<dbReference type="Gene3D" id="3.40.50.300">
    <property type="entry name" value="P-loop containing nucleotide triphosphate hydrolases"/>
    <property type="match status" value="1"/>
</dbReference>
<feature type="domain" description="Tr-type G" evidence="9">
    <location>
        <begin position="216"/>
        <end position="385"/>
    </location>
</feature>
<dbReference type="InterPro" id="IPR000795">
    <property type="entry name" value="T_Tr_GTP-bd_dom"/>
</dbReference>
<comment type="caution">
    <text evidence="10">The sequence shown here is derived from an EMBL/GenBank/DDBJ whole genome shotgun (WGS) entry which is preliminary data.</text>
</comment>
<dbReference type="FunFam" id="3.40.50.300:FF:000019">
    <property type="entry name" value="Translation initiation factor IF-2"/>
    <property type="match status" value="1"/>
</dbReference>
<dbReference type="Pfam" id="PF00009">
    <property type="entry name" value="GTP_EFTU"/>
    <property type="match status" value="1"/>
</dbReference>
<dbReference type="GO" id="GO:0003743">
    <property type="term" value="F:translation initiation factor activity"/>
    <property type="evidence" value="ECO:0007669"/>
    <property type="project" value="UniProtKB-UniRule"/>
</dbReference>
<keyword evidence="4 7" id="KW-0547">Nucleotide-binding</keyword>
<accession>A0A2S9XK39</accession>
<dbReference type="InterPro" id="IPR006847">
    <property type="entry name" value="IF2_N"/>
</dbReference>
<dbReference type="InterPro" id="IPR015760">
    <property type="entry name" value="TIF_IF2"/>
</dbReference>
<dbReference type="EMBL" id="PVNK01000188">
    <property type="protein sequence ID" value="PRP93248.1"/>
    <property type="molecule type" value="Genomic_DNA"/>
</dbReference>
<feature type="compositionally biased region" description="Basic residues" evidence="8">
    <location>
        <begin position="108"/>
        <end position="121"/>
    </location>
</feature>
<evidence type="ECO:0000256" key="1">
    <source>
        <dbReference type="ARBA" id="ARBA00007733"/>
    </source>
</evidence>
<evidence type="ECO:0000256" key="4">
    <source>
        <dbReference type="ARBA" id="ARBA00022741"/>
    </source>
</evidence>
<evidence type="ECO:0000313" key="10">
    <source>
        <dbReference type="EMBL" id="PRP93248.1"/>
    </source>
</evidence>
<dbReference type="AlphaFoldDB" id="A0A2S9XK39"/>
<dbReference type="Gene3D" id="3.40.50.10050">
    <property type="entry name" value="Translation initiation factor IF- 2, domain 3"/>
    <property type="match status" value="1"/>
</dbReference>
<evidence type="ECO:0000256" key="3">
    <source>
        <dbReference type="ARBA" id="ARBA00022540"/>
    </source>
</evidence>
<dbReference type="NCBIfam" id="TIGR00231">
    <property type="entry name" value="small_GTP"/>
    <property type="match status" value="1"/>
</dbReference>
<evidence type="ECO:0000256" key="5">
    <source>
        <dbReference type="ARBA" id="ARBA00022917"/>
    </source>
</evidence>
<feature type="binding site" evidence="7">
    <location>
        <begin position="325"/>
        <end position="328"/>
    </location>
    <ligand>
        <name>GTP</name>
        <dbReference type="ChEBI" id="CHEBI:37565"/>
    </ligand>
</feature>
<dbReference type="PANTHER" id="PTHR43381">
    <property type="entry name" value="TRANSLATION INITIATION FACTOR IF-2-RELATED"/>
    <property type="match status" value="1"/>
</dbReference>
<dbReference type="Pfam" id="PF22042">
    <property type="entry name" value="EF-G_D2"/>
    <property type="match status" value="1"/>
</dbReference>
<dbReference type="HAMAP" id="MF_00100_B">
    <property type="entry name" value="IF_2_B"/>
    <property type="match status" value="1"/>
</dbReference>
<dbReference type="GO" id="GO:0005525">
    <property type="term" value="F:GTP binding"/>
    <property type="evidence" value="ECO:0007669"/>
    <property type="project" value="UniProtKB-KW"/>
</dbReference>
<dbReference type="Pfam" id="PF04760">
    <property type="entry name" value="IF2_N"/>
    <property type="match status" value="1"/>
</dbReference>
<dbReference type="FunFam" id="3.40.50.10050:FF:000001">
    <property type="entry name" value="Translation initiation factor IF-2"/>
    <property type="match status" value="1"/>
</dbReference>
<dbReference type="InterPro" id="IPR036925">
    <property type="entry name" value="TIF_IF2_dom3_sf"/>
</dbReference>
<evidence type="ECO:0000256" key="2">
    <source>
        <dbReference type="ARBA" id="ARBA00020675"/>
    </source>
</evidence>
<dbReference type="OrthoDB" id="9811804at2"/>
<reference evidence="10 11" key="1">
    <citation type="submission" date="2018-03" db="EMBL/GenBank/DDBJ databases">
        <title>Draft Genome Sequences of the Obligatory Marine Myxobacteria Enhygromyxa salina SWB005.</title>
        <authorList>
            <person name="Poehlein A."/>
            <person name="Moghaddam J.A."/>
            <person name="Harms H."/>
            <person name="Alanjari M."/>
            <person name="Koenig G.M."/>
            <person name="Daniel R."/>
            <person name="Schaeberle T.F."/>
        </authorList>
    </citation>
    <scope>NUCLEOTIDE SEQUENCE [LARGE SCALE GENOMIC DNA]</scope>
    <source>
        <strain evidence="10 11">SWB005</strain>
    </source>
</reference>
<dbReference type="CDD" id="cd03692">
    <property type="entry name" value="mtIF2_IVc"/>
    <property type="match status" value="1"/>
</dbReference>
<keyword evidence="11" id="KW-1185">Reference proteome</keyword>
<dbReference type="InterPro" id="IPR005225">
    <property type="entry name" value="Small_GTP-bd"/>
</dbReference>
<dbReference type="CDD" id="cd01887">
    <property type="entry name" value="IF2_eIF5B"/>
    <property type="match status" value="1"/>
</dbReference>
<feature type="region of interest" description="Disordered" evidence="8">
    <location>
        <begin position="436"/>
        <end position="492"/>
    </location>
</feature>
<feature type="region of interest" description="Disordered" evidence="8">
    <location>
        <begin position="1"/>
        <end position="133"/>
    </location>
</feature>
<dbReference type="InterPro" id="IPR053905">
    <property type="entry name" value="EF-G-like_DII"/>
</dbReference>
<feature type="compositionally biased region" description="Basic residues" evidence="8">
    <location>
        <begin position="58"/>
        <end position="70"/>
    </location>
</feature>
<feature type="region of interest" description="G-domain" evidence="7">
    <location>
        <begin position="219"/>
        <end position="367"/>
    </location>
</feature>
<dbReference type="SUPFAM" id="SSF52156">
    <property type="entry name" value="Initiation factor IF2/eIF5b, domain 3"/>
    <property type="match status" value="1"/>
</dbReference>
<protein>
    <recommendedName>
        <fullName evidence="2 7">Translation initiation factor IF-2</fullName>
    </recommendedName>
</protein>
<keyword evidence="6 7" id="KW-0342">GTP-binding</keyword>
<feature type="binding site" evidence="7">
    <location>
        <begin position="271"/>
        <end position="275"/>
    </location>
    <ligand>
        <name>GTP</name>
        <dbReference type="ChEBI" id="CHEBI:37565"/>
    </ligand>
</feature>
<dbReference type="Proteomes" id="UP000237968">
    <property type="component" value="Unassembled WGS sequence"/>
</dbReference>
<dbReference type="InterPro" id="IPR027417">
    <property type="entry name" value="P-loop_NTPase"/>
</dbReference>
<keyword evidence="5 7" id="KW-0648">Protein biosynthesis</keyword>
<keyword evidence="7" id="KW-0963">Cytoplasm</keyword>
<organism evidence="10 11">
    <name type="scientific">Enhygromyxa salina</name>
    <dbReference type="NCBI Taxonomy" id="215803"/>
    <lineage>
        <taxon>Bacteria</taxon>
        <taxon>Pseudomonadati</taxon>
        <taxon>Myxococcota</taxon>
        <taxon>Polyangia</taxon>
        <taxon>Nannocystales</taxon>
        <taxon>Nannocystaceae</taxon>
        <taxon>Enhygromyxa</taxon>
    </lineage>
</organism>
<dbReference type="Gene3D" id="2.40.30.10">
    <property type="entry name" value="Translation factors"/>
    <property type="match status" value="2"/>
</dbReference>
<evidence type="ECO:0000313" key="11">
    <source>
        <dbReference type="Proteomes" id="UP000237968"/>
    </source>
</evidence>
<comment type="similarity">
    <text evidence="1 7">Belongs to the TRAFAC class translation factor GTPase superfamily. Classic translation factor GTPase family. IF-2 subfamily.</text>
</comment>
<dbReference type="SUPFAM" id="SSF50447">
    <property type="entry name" value="Translation proteins"/>
    <property type="match status" value="2"/>
</dbReference>
<dbReference type="PANTHER" id="PTHR43381:SF5">
    <property type="entry name" value="TR-TYPE G DOMAIN-CONTAINING PROTEIN"/>
    <property type="match status" value="1"/>
</dbReference>
<evidence type="ECO:0000256" key="8">
    <source>
        <dbReference type="SAM" id="MobiDB-lite"/>
    </source>
</evidence>
<feature type="binding site" evidence="7">
    <location>
        <begin position="225"/>
        <end position="232"/>
    </location>
    <ligand>
        <name>GTP</name>
        <dbReference type="ChEBI" id="CHEBI:37565"/>
    </ligand>
</feature>
<dbReference type="InterPro" id="IPR023115">
    <property type="entry name" value="TIF_IF2_dom3"/>
</dbReference>
<feature type="compositionally biased region" description="Basic residues" evidence="8">
    <location>
        <begin position="454"/>
        <end position="473"/>
    </location>
</feature>
<dbReference type="RefSeq" id="WP_106393623.1">
    <property type="nucleotide sequence ID" value="NZ_PVNK01000188.1"/>
</dbReference>
<feature type="region of interest" description="Disordered" evidence="8">
    <location>
        <begin position="516"/>
        <end position="535"/>
    </location>
</feature>
<name>A0A2S9XK39_9BACT</name>
<sequence>MSSGSNDKPKPADAAPEADQAEPAPGNKRVIRDAEGVIVGARSAGPKILGVIDLKSSSKAKAKAKSKRTPAKGGGRGSGRKREVKIAPADEQPKGRASARKAREVRSSRRMPGRRAARRGKPSSAGTAEMSAEKKRVRVDEAISIGELAKQMGVKAPKVIRVVWGMGIRNATVNATIDVETAELVAAEFGYRVEDVSFDEAELLDAEDGEAEVGELRAPVIAVMGHVDHGKTTLLDRLRGAEVAAGEAGGITQHVGAYRVRTSAGPVVFVDTPGHAAFTAMRERGAQLTDIAVLVVAADDGVMPTTVEALRHALAAEVPILVAVNKCDLPAADVAKVERQLMEHGVLSETHGGETPIVQISAKTGAGLDELLDQLAIRAELLELRASAEGRATGLVLESRIDRGRGVISTLLVQGGTLSRGDVIVAGESSGRVSALMPLGDVGDDEPDAAADKPKKKSKAKAKAKAKAKKPKKAMTTVQSTGPSTVVEISGLDDPPPVGIAFNAVEDDKAAKQLVTHRREQRRRREGARSGAPSFADRLAAERRAELPTMALVLRADVQGSLEAVEQVIAEIRSEKVHTKIISTGVGEITEGDIKLATTARQAGHNVVPAILGFGVKAGAKVTGLADADAIPIRCAKVIYELGDQLEALMIDQLEPSYVEHPLGKAEVRKLFPTSSGHVCGCRVLDGKISRNAGIRVLREGELVASTKLASLRIVDRDVKEVGTDQECGILLAEHGDIREGDVLQAFELEAIPPSL</sequence>
<keyword evidence="3 7" id="KW-0396">Initiation factor</keyword>
<evidence type="ECO:0000259" key="9">
    <source>
        <dbReference type="PROSITE" id="PS51722"/>
    </source>
</evidence>
<dbReference type="Pfam" id="PF11987">
    <property type="entry name" value="IF-2"/>
    <property type="match status" value="1"/>
</dbReference>
<gene>
    <name evidence="10" type="primary">infB_1</name>
    <name evidence="7" type="synonym">infB</name>
    <name evidence="10" type="ORF">ENSA5_43430</name>
</gene>
<feature type="compositionally biased region" description="Basic residues" evidence="8">
    <location>
        <begin position="516"/>
        <end position="526"/>
    </location>
</feature>
<dbReference type="InterPro" id="IPR009000">
    <property type="entry name" value="Transl_B-barrel_sf"/>
</dbReference>
<dbReference type="PROSITE" id="PS51722">
    <property type="entry name" value="G_TR_2"/>
    <property type="match status" value="1"/>
</dbReference>
<comment type="function">
    <text evidence="7">One of the essential components for the initiation of protein synthesis. Protects formylmethionyl-tRNA from spontaneous hydrolysis and promotes its binding to the 30S ribosomal subunits. Also involved in the hydrolysis of GTP during the formation of the 70S ribosomal complex.</text>
</comment>
<comment type="subcellular location">
    <subcellularLocation>
        <location evidence="7">Cytoplasm</location>
    </subcellularLocation>
</comment>
<feature type="compositionally biased region" description="Low complexity" evidence="8">
    <location>
        <begin position="12"/>
        <end position="25"/>
    </location>
</feature>
<dbReference type="FunFam" id="2.40.30.10:FF:000008">
    <property type="entry name" value="Translation initiation factor IF-2"/>
    <property type="match status" value="1"/>
</dbReference>